<feature type="transmembrane region" description="Helical" evidence="2">
    <location>
        <begin position="258"/>
        <end position="277"/>
    </location>
</feature>
<keyword evidence="2" id="KW-1133">Transmembrane helix</keyword>
<reference evidence="3 4" key="1">
    <citation type="submission" date="2024-02" db="EMBL/GenBank/DDBJ databases">
        <title>De novo assembly and annotation of 12 fungi associated with fruit tree decline syndrome in Ontario, Canada.</title>
        <authorList>
            <person name="Sulman M."/>
            <person name="Ellouze W."/>
            <person name="Ilyukhin E."/>
        </authorList>
    </citation>
    <scope>NUCLEOTIDE SEQUENCE [LARGE SCALE GENOMIC DNA]</scope>
    <source>
        <strain evidence="3 4">M169</strain>
    </source>
</reference>
<feature type="region of interest" description="Disordered" evidence="1">
    <location>
        <begin position="446"/>
        <end position="483"/>
    </location>
</feature>
<proteinExistence type="predicted"/>
<feature type="compositionally biased region" description="Basic and acidic residues" evidence="1">
    <location>
        <begin position="117"/>
        <end position="127"/>
    </location>
</feature>
<name>A0ABR1NU88_DIAER</name>
<gene>
    <name evidence="3" type="ORF">SLS63_011414</name>
</gene>
<feature type="transmembrane region" description="Helical" evidence="2">
    <location>
        <begin position="209"/>
        <end position="231"/>
    </location>
</feature>
<feature type="transmembrane region" description="Helical" evidence="2">
    <location>
        <begin position="364"/>
        <end position="386"/>
    </location>
</feature>
<evidence type="ECO:0000313" key="4">
    <source>
        <dbReference type="Proteomes" id="UP001430848"/>
    </source>
</evidence>
<feature type="compositionally biased region" description="Low complexity" evidence="1">
    <location>
        <begin position="129"/>
        <end position="138"/>
    </location>
</feature>
<evidence type="ECO:0008006" key="5">
    <source>
        <dbReference type="Google" id="ProtNLM"/>
    </source>
</evidence>
<dbReference type="PANTHER" id="PTHR35872:SF1">
    <property type="entry name" value="ALPHA-L-RHAMNOSIDASE C"/>
    <property type="match status" value="1"/>
</dbReference>
<feature type="region of interest" description="Disordered" evidence="1">
    <location>
        <begin position="1"/>
        <end position="181"/>
    </location>
</feature>
<evidence type="ECO:0000313" key="3">
    <source>
        <dbReference type="EMBL" id="KAK7715581.1"/>
    </source>
</evidence>
<dbReference type="InterPro" id="IPR021369">
    <property type="entry name" value="DUF2985"/>
</dbReference>
<dbReference type="Pfam" id="PF11204">
    <property type="entry name" value="DUF2985"/>
    <property type="match status" value="1"/>
</dbReference>
<dbReference type="Proteomes" id="UP001430848">
    <property type="component" value="Unassembled WGS sequence"/>
</dbReference>
<feature type="compositionally biased region" description="Polar residues" evidence="1">
    <location>
        <begin position="1"/>
        <end position="23"/>
    </location>
</feature>
<sequence>MAESDGPNQATATTPGPESSSPADNERQRRPSVASRISYKVRSLSKDFEESNPPGGFMAATSEFASSAVAGAESPRRNSYTTSAQSLPRRRTTMSDQNVDPVPRESAEFDTAAGLQRDVKTTPKDDDTLAAPDTAAATSGPVEKDPSKATSEEATIAAPSEQGPHEHEGKPAPLTEPFDNGYHFPPSYPKREAFKHGTMAFLRYSITPVGFCVVLYGLNVVAWGGMLFLLLCNASPAMCYPDCNDINSPRRKWVEYDSQVLTALFSLTGFGLAPWRFRDLYYLMKFRLQGRHDGLRRLAGIHNGWFRMPGTQEIPVDIGPANVEEQIRAGAVQEAVVPVPPSKMSEAPLTGIRAPATKVWKMDFMIWMMVWNTLFQCVLSGVMWGMNRYDRPSWSTGLFVALGCIVAAVGGLVMFFEGKKVKSIEGVPLTDRDRARLERDQELGITHYNNIKDKPLEKKKSKKSKRSRKSESQNGDTKESAGS</sequence>
<comment type="caution">
    <text evidence="3">The sequence shown here is derived from an EMBL/GenBank/DDBJ whole genome shotgun (WGS) entry which is preliminary data.</text>
</comment>
<accession>A0ABR1NU88</accession>
<feature type="compositionally biased region" description="Basic and acidic residues" evidence="1">
    <location>
        <begin position="142"/>
        <end position="151"/>
    </location>
</feature>
<evidence type="ECO:0000256" key="1">
    <source>
        <dbReference type="SAM" id="MobiDB-lite"/>
    </source>
</evidence>
<feature type="transmembrane region" description="Helical" evidence="2">
    <location>
        <begin position="398"/>
        <end position="416"/>
    </location>
</feature>
<dbReference type="EMBL" id="JAKNSF020000108">
    <property type="protein sequence ID" value="KAK7715581.1"/>
    <property type="molecule type" value="Genomic_DNA"/>
</dbReference>
<keyword evidence="4" id="KW-1185">Reference proteome</keyword>
<feature type="compositionally biased region" description="Basic residues" evidence="1">
    <location>
        <begin position="459"/>
        <end position="468"/>
    </location>
</feature>
<keyword evidence="2" id="KW-0472">Membrane</keyword>
<feature type="compositionally biased region" description="Polar residues" evidence="1">
    <location>
        <begin position="77"/>
        <end position="86"/>
    </location>
</feature>
<protein>
    <recommendedName>
        <fullName evidence="5">Alpha-L-rhamnosidase C</fullName>
    </recommendedName>
</protein>
<organism evidence="3 4">
    <name type="scientific">Diaporthe eres</name>
    <name type="common">Phomopsis oblonga</name>
    <dbReference type="NCBI Taxonomy" id="83184"/>
    <lineage>
        <taxon>Eukaryota</taxon>
        <taxon>Fungi</taxon>
        <taxon>Dikarya</taxon>
        <taxon>Ascomycota</taxon>
        <taxon>Pezizomycotina</taxon>
        <taxon>Sordariomycetes</taxon>
        <taxon>Sordariomycetidae</taxon>
        <taxon>Diaporthales</taxon>
        <taxon>Diaporthaceae</taxon>
        <taxon>Diaporthe</taxon>
        <taxon>Diaporthe eres species complex</taxon>
    </lineage>
</organism>
<keyword evidence="2" id="KW-0812">Transmembrane</keyword>
<evidence type="ECO:0000256" key="2">
    <source>
        <dbReference type="SAM" id="Phobius"/>
    </source>
</evidence>
<dbReference type="PANTHER" id="PTHR35872">
    <property type="entry name" value="INTEGRAL MEMBRANE PROTEIN (AFU_ORTHOLOGUE AFUA_5G07110)"/>
    <property type="match status" value="1"/>
</dbReference>